<keyword evidence="3" id="KW-1185">Reference proteome</keyword>
<evidence type="ECO:0000313" key="2">
    <source>
        <dbReference type="EMBL" id="GIE72950.1"/>
    </source>
</evidence>
<organism evidence="2 3">
    <name type="scientific">Actinoplanes palleronii</name>
    <dbReference type="NCBI Taxonomy" id="113570"/>
    <lineage>
        <taxon>Bacteria</taxon>
        <taxon>Bacillati</taxon>
        <taxon>Actinomycetota</taxon>
        <taxon>Actinomycetes</taxon>
        <taxon>Micromonosporales</taxon>
        <taxon>Micromonosporaceae</taxon>
        <taxon>Actinoplanes</taxon>
    </lineage>
</organism>
<evidence type="ECO:0000256" key="1">
    <source>
        <dbReference type="SAM" id="MobiDB-lite"/>
    </source>
</evidence>
<protein>
    <submittedName>
        <fullName evidence="2">Uncharacterized protein</fullName>
    </submittedName>
</protein>
<proteinExistence type="predicted"/>
<feature type="region of interest" description="Disordered" evidence="1">
    <location>
        <begin position="29"/>
        <end position="64"/>
    </location>
</feature>
<gene>
    <name evidence="2" type="ORF">Apa02nite_090580</name>
</gene>
<comment type="caution">
    <text evidence="2">The sequence shown here is derived from an EMBL/GenBank/DDBJ whole genome shotgun (WGS) entry which is preliminary data.</text>
</comment>
<feature type="compositionally biased region" description="Low complexity" evidence="1">
    <location>
        <begin position="30"/>
        <end position="39"/>
    </location>
</feature>
<name>A0ABQ4BQK7_9ACTN</name>
<dbReference type="EMBL" id="BOMS01000161">
    <property type="protein sequence ID" value="GIE72950.1"/>
    <property type="molecule type" value="Genomic_DNA"/>
</dbReference>
<dbReference type="Proteomes" id="UP000624709">
    <property type="component" value="Unassembled WGS sequence"/>
</dbReference>
<dbReference type="RefSeq" id="WP_203830615.1">
    <property type="nucleotide sequence ID" value="NZ_BAAATY010000069.1"/>
</dbReference>
<accession>A0ABQ4BQK7</accession>
<sequence>MTTNTIARSGNSSMSAMANSVLGSAREALKAMATAATNAESGTDAATPVTGGKGRRGTVLDRYL</sequence>
<evidence type="ECO:0000313" key="3">
    <source>
        <dbReference type="Proteomes" id="UP000624709"/>
    </source>
</evidence>
<reference evidence="2 3" key="1">
    <citation type="submission" date="2021-01" db="EMBL/GenBank/DDBJ databases">
        <title>Whole genome shotgun sequence of Actinoplanes palleronii NBRC 14916.</title>
        <authorList>
            <person name="Komaki H."/>
            <person name="Tamura T."/>
        </authorList>
    </citation>
    <scope>NUCLEOTIDE SEQUENCE [LARGE SCALE GENOMIC DNA]</scope>
    <source>
        <strain evidence="2 3">NBRC 14916</strain>
    </source>
</reference>